<dbReference type="CDD" id="cd00229">
    <property type="entry name" value="SGNH_hydrolase"/>
    <property type="match status" value="1"/>
</dbReference>
<accession>A0A2S1YT14</accession>
<protein>
    <recommendedName>
        <fullName evidence="2">SGNH hydrolase-type esterase domain-containing protein</fullName>
    </recommendedName>
</protein>
<dbReference type="Gene3D" id="3.40.50.1110">
    <property type="entry name" value="SGNH hydrolase"/>
    <property type="match status" value="1"/>
</dbReference>
<dbReference type="KEGG" id="fcr:HYN56_24680"/>
<dbReference type="InterPro" id="IPR036514">
    <property type="entry name" value="SGNH_hydro_sf"/>
</dbReference>
<evidence type="ECO:0000256" key="1">
    <source>
        <dbReference type="SAM" id="SignalP"/>
    </source>
</evidence>
<feature type="domain" description="SGNH hydrolase-type esterase" evidence="2">
    <location>
        <begin position="53"/>
        <end position="228"/>
    </location>
</feature>
<name>A0A2S1YT14_9FLAO</name>
<dbReference type="PANTHER" id="PTHR30383:SF5">
    <property type="entry name" value="SGNH HYDROLASE-TYPE ESTERASE DOMAIN-CONTAINING PROTEIN"/>
    <property type="match status" value="1"/>
</dbReference>
<dbReference type="OrthoDB" id="9792152at2"/>
<evidence type="ECO:0000313" key="4">
    <source>
        <dbReference type="Proteomes" id="UP000245250"/>
    </source>
</evidence>
<reference evidence="3 4" key="1">
    <citation type="submission" date="2018-05" db="EMBL/GenBank/DDBJ databases">
        <title>Genome sequencing of Flavobacterium sp. HYN0056.</title>
        <authorList>
            <person name="Yi H."/>
            <person name="Baek C."/>
        </authorList>
    </citation>
    <scope>NUCLEOTIDE SEQUENCE [LARGE SCALE GENOMIC DNA]</scope>
    <source>
        <strain evidence="3 4">HYN0056</strain>
    </source>
</reference>
<dbReference type="GO" id="GO:0004622">
    <property type="term" value="F:phosphatidylcholine lysophospholipase activity"/>
    <property type="evidence" value="ECO:0007669"/>
    <property type="project" value="TreeGrafter"/>
</dbReference>
<keyword evidence="4" id="KW-1185">Reference proteome</keyword>
<keyword evidence="1" id="KW-0732">Signal</keyword>
<sequence>MLKKRSAFRNRKNRNKCFLFLLLSSLFVSCTESDDSSQFQHFKKKEKITVVIIGSSIASGQGASNYSNSWAGLLEAESNDSIINNAKGGYLTLHFLPETIPNKLGIETDEKRNITASLKLNPNLIIFSLTTNDIANGYTVDQYISNMKIMTDLCENNNVSFLIGSTSPRLLDMKKNKALIEVNTMLEAAYGDRFVNYYNELTDPETYKIKSIYDAGDALHPNDAGHKVIFNDFLPVYLKVKSKILEN</sequence>
<feature type="chain" id="PRO_5015415889" description="SGNH hydrolase-type esterase domain-containing protein" evidence="1">
    <location>
        <begin position="31"/>
        <end position="247"/>
    </location>
</feature>
<dbReference type="AlphaFoldDB" id="A0A2S1YT14"/>
<proteinExistence type="predicted"/>
<dbReference type="SUPFAM" id="SSF52266">
    <property type="entry name" value="SGNH hydrolase"/>
    <property type="match status" value="1"/>
</dbReference>
<evidence type="ECO:0000259" key="2">
    <source>
        <dbReference type="Pfam" id="PF13472"/>
    </source>
</evidence>
<dbReference type="PANTHER" id="PTHR30383">
    <property type="entry name" value="THIOESTERASE 1/PROTEASE 1/LYSOPHOSPHOLIPASE L1"/>
    <property type="match status" value="1"/>
</dbReference>
<feature type="signal peptide" evidence="1">
    <location>
        <begin position="1"/>
        <end position="30"/>
    </location>
</feature>
<dbReference type="RefSeq" id="WP_109194628.1">
    <property type="nucleotide sequence ID" value="NZ_CP029255.1"/>
</dbReference>
<evidence type="ECO:0000313" key="3">
    <source>
        <dbReference type="EMBL" id="AWK07250.1"/>
    </source>
</evidence>
<gene>
    <name evidence="3" type="ORF">HYN56_24680</name>
</gene>
<dbReference type="PROSITE" id="PS51257">
    <property type="entry name" value="PROKAR_LIPOPROTEIN"/>
    <property type="match status" value="1"/>
</dbReference>
<dbReference type="InterPro" id="IPR013830">
    <property type="entry name" value="SGNH_hydro"/>
</dbReference>
<dbReference type="InterPro" id="IPR051532">
    <property type="entry name" value="Ester_Hydrolysis_Enzymes"/>
</dbReference>
<dbReference type="EMBL" id="CP029255">
    <property type="protein sequence ID" value="AWK07250.1"/>
    <property type="molecule type" value="Genomic_DNA"/>
</dbReference>
<dbReference type="Proteomes" id="UP000245250">
    <property type="component" value="Chromosome"/>
</dbReference>
<organism evidence="3 4">
    <name type="scientific">Flavobacterium crocinum</name>
    <dbReference type="NCBI Taxonomy" id="2183896"/>
    <lineage>
        <taxon>Bacteria</taxon>
        <taxon>Pseudomonadati</taxon>
        <taxon>Bacteroidota</taxon>
        <taxon>Flavobacteriia</taxon>
        <taxon>Flavobacteriales</taxon>
        <taxon>Flavobacteriaceae</taxon>
        <taxon>Flavobacterium</taxon>
    </lineage>
</organism>
<dbReference type="Pfam" id="PF13472">
    <property type="entry name" value="Lipase_GDSL_2"/>
    <property type="match status" value="1"/>
</dbReference>